<keyword evidence="1" id="KW-0472">Membrane</keyword>
<dbReference type="RefSeq" id="WP_336589017.1">
    <property type="nucleotide sequence ID" value="NZ_JBBAXC010000030.1"/>
</dbReference>
<keyword evidence="1" id="KW-0812">Transmembrane</keyword>
<evidence type="ECO:0000256" key="1">
    <source>
        <dbReference type="SAM" id="Phobius"/>
    </source>
</evidence>
<feature type="transmembrane region" description="Helical" evidence="1">
    <location>
        <begin position="104"/>
        <end position="125"/>
    </location>
</feature>
<evidence type="ECO:0008006" key="4">
    <source>
        <dbReference type="Google" id="ProtNLM"/>
    </source>
</evidence>
<dbReference type="Proteomes" id="UP001312865">
    <property type="component" value="Unassembled WGS sequence"/>
</dbReference>
<feature type="transmembrane region" description="Helical" evidence="1">
    <location>
        <begin position="5"/>
        <end position="22"/>
    </location>
</feature>
<dbReference type="Gene3D" id="1.20.1250.20">
    <property type="entry name" value="MFS general substrate transporter like domains"/>
    <property type="match status" value="1"/>
</dbReference>
<sequence length="129" mass="14432">MKKEIVGPFIGSMLGVVLIIFLSGNNNYFSGILAGLFGALFGLGIVALARKWFPKLEQNNDPERNERIHLMIRKFLSRMAIAIIGVIGLVTIVIYYLGYQSIHINYVILFLSIVLFTVFAGVTIIRIRS</sequence>
<protein>
    <recommendedName>
        <fullName evidence="4">DUF2178 domain-containing protein</fullName>
    </recommendedName>
</protein>
<accession>A0ABU8HJI8</accession>
<evidence type="ECO:0000313" key="3">
    <source>
        <dbReference type="Proteomes" id="UP001312865"/>
    </source>
</evidence>
<keyword evidence="1" id="KW-1133">Transmembrane helix</keyword>
<dbReference type="EMBL" id="JBBAXC010000030">
    <property type="protein sequence ID" value="MEI5909573.1"/>
    <property type="molecule type" value="Genomic_DNA"/>
</dbReference>
<gene>
    <name evidence="2" type="ORF">WAK64_21350</name>
</gene>
<name>A0ABU8HJI8_9BACI</name>
<feature type="transmembrane region" description="Helical" evidence="1">
    <location>
        <begin position="28"/>
        <end position="49"/>
    </location>
</feature>
<evidence type="ECO:0000313" key="2">
    <source>
        <dbReference type="EMBL" id="MEI5909573.1"/>
    </source>
</evidence>
<feature type="transmembrane region" description="Helical" evidence="1">
    <location>
        <begin position="75"/>
        <end position="98"/>
    </location>
</feature>
<reference evidence="2 3" key="1">
    <citation type="journal article" date="2018" name="J. Microbiol.">
        <title>Bacillus spongiae sp. nov., isolated from sponge of Jeju Island.</title>
        <authorList>
            <person name="Lee G.E."/>
            <person name="Im W.T."/>
            <person name="Park J.S."/>
        </authorList>
    </citation>
    <scope>NUCLEOTIDE SEQUENCE [LARGE SCALE GENOMIC DNA]</scope>
    <source>
        <strain evidence="2 3">135PIL107-10</strain>
    </source>
</reference>
<proteinExistence type="predicted"/>
<keyword evidence="3" id="KW-1185">Reference proteome</keyword>
<organism evidence="2 3">
    <name type="scientific">Bacillus spongiae</name>
    <dbReference type="NCBI Taxonomy" id="2683610"/>
    <lineage>
        <taxon>Bacteria</taxon>
        <taxon>Bacillati</taxon>
        <taxon>Bacillota</taxon>
        <taxon>Bacilli</taxon>
        <taxon>Bacillales</taxon>
        <taxon>Bacillaceae</taxon>
        <taxon>Bacillus</taxon>
    </lineage>
</organism>
<dbReference type="InterPro" id="IPR036259">
    <property type="entry name" value="MFS_trans_sf"/>
</dbReference>
<comment type="caution">
    <text evidence="2">The sequence shown here is derived from an EMBL/GenBank/DDBJ whole genome shotgun (WGS) entry which is preliminary data.</text>
</comment>